<dbReference type="AlphaFoldDB" id="A0A6J7U6D0"/>
<gene>
    <name evidence="2" type="ORF">UFOPK4358_00303</name>
</gene>
<evidence type="ECO:0000313" key="2">
    <source>
        <dbReference type="EMBL" id="CAB5060922.1"/>
    </source>
</evidence>
<dbReference type="Pfam" id="PF00089">
    <property type="entry name" value="Trypsin"/>
    <property type="match status" value="1"/>
</dbReference>
<name>A0A6J7U6D0_9ZZZZ</name>
<proteinExistence type="predicted"/>
<dbReference type="SUPFAM" id="SSF50494">
    <property type="entry name" value="Trypsin-like serine proteases"/>
    <property type="match status" value="1"/>
</dbReference>
<dbReference type="GO" id="GO:0004252">
    <property type="term" value="F:serine-type endopeptidase activity"/>
    <property type="evidence" value="ECO:0007669"/>
    <property type="project" value="InterPro"/>
</dbReference>
<dbReference type="InterPro" id="IPR043504">
    <property type="entry name" value="Peptidase_S1_PA_chymotrypsin"/>
</dbReference>
<reference evidence="2" key="1">
    <citation type="submission" date="2020-05" db="EMBL/GenBank/DDBJ databases">
        <authorList>
            <person name="Chiriac C."/>
            <person name="Salcher M."/>
            <person name="Ghai R."/>
            <person name="Kavagutti S V."/>
        </authorList>
    </citation>
    <scope>NUCLEOTIDE SEQUENCE</scope>
</reference>
<dbReference type="PROSITE" id="PS50240">
    <property type="entry name" value="TRYPSIN_DOM"/>
    <property type="match status" value="1"/>
</dbReference>
<evidence type="ECO:0000259" key="1">
    <source>
        <dbReference type="PROSITE" id="PS50240"/>
    </source>
</evidence>
<dbReference type="EMBL" id="CAFBQQ010000024">
    <property type="protein sequence ID" value="CAB5060922.1"/>
    <property type="molecule type" value="Genomic_DNA"/>
</dbReference>
<feature type="domain" description="Peptidase S1" evidence="1">
    <location>
        <begin position="25"/>
        <end position="375"/>
    </location>
</feature>
<dbReference type="Gene3D" id="2.40.10.10">
    <property type="entry name" value="Trypsin-like serine proteases"/>
    <property type="match status" value="1"/>
</dbReference>
<dbReference type="GO" id="GO:0006508">
    <property type="term" value="P:proteolysis"/>
    <property type="evidence" value="ECO:0007669"/>
    <property type="project" value="InterPro"/>
</dbReference>
<organism evidence="2">
    <name type="scientific">freshwater metagenome</name>
    <dbReference type="NCBI Taxonomy" id="449393"/>
    <lineage>
        <taxon>unclassified sequences</taxon>
        <taxon>metagenomes</taxon>
        <taxon>ecological metagenomes</taxon>
    </lineage>
</organism>
<protein>
    <submittedName>
        <fullName evidence="2">Unannotated protein</fullName>
    </submittedName>
</protein>
<accession>A0A6J7U6D0</accession>
<dbReference type="InterPro" id="IPR009003">
    <property type="entry name" value="Peptidase_S1_PA"/>
</dbReference>
<dbReference type="InterPro" id="IPR001254">
    <property type="entry name" value="Trypsin_dom"/>
</dbReference>
<sequence>MKSLKHILFALCTLIGTLPLQAIAIENGTSALGNPRVVKLYVEMTSEDGYKFTIGECSAWLYSPRLVFTNSHCVHNIDLKPQKVIYEASRMSAGLPGTVTNTKIEHTKASKIFTYDTFEWYDATPGGTLSFKNDFAILVLEKSMTGFPTAKLATKEYLDNALANKSSVSTAGYGYQNSDRVYINGTEPKSAKFQLIPFADGMKKVNEFKQKWNRTYFQEDVMFANMPINGAAPCDGDSGSGYYFEENGIYTYAGAAYPFFGAPNCGVETWGSSAVASFRPVYNDLALIQQAEAYVKANPEKIPKPVIKTITCIKSKISKTVKGTNPVCPKGYTDSSKIVVKAVEGKTCAEFGQLSGSLTCATFEGERKWIAITIENGIDGRPVAGTKCYRDGLSATGYDLGKKLVALLCTYKNSPGAFPGWTTAN</sequence>